<dbReference type="EMBL" id="JAUTXY010000010">
    <property type="protein sequence ID" value="MEE2059913.1"/>
    <property type="molecule type" value="Genomic_DNA"/>
</dbReference>
<proteinExistence type="predicted"/>
<dbReference type="Pfam" id="PF18944">
    <property type="entry name" value="DUF5691"/>
    <property type="match status" value="1"/>
</dbReference>
<dbReference type="RefSeq" id="WP_330135113.1">
    <property type="nucleotide sequence ID" value="NZ_JAUTXY010000010.1"/>
</dbReference>
<reference evidence="2 3" key="1">
    <citation type="submission" date="2023-07" db="EMBL/GenBank/DDBJ databases">
        <authorList>
            <person name="Girao M."/>
            <person name="Carvalho M.F."/>
        </authorList>
    </citation>
    <scope>NUCLEOTIDE SEQUENCE [LARGE SCALE GENOMIC DNA]</scope>
    <source>
        <strain evidence="2 3">YIM65754</strain>
    </source>
</reference>
<accession>A0ABU7LEE6</accession>
<organism evidence="2 3">
    <name type="scientific">Rhodococcus artemisiae</name>
    <dbReference type="NCBI Taxonomy" id="714159"/>
    <lineage>
        <taxon>Bacteria</taxon>
        <taxon>Bacillati</taxon>
        <taxon>Actinomycetota</taxon>
        <taxon>Actinomycetes</taxon>
        <taxon>Mycobacteriales</taxon>
        <taxon>Nocardiaceae</taxon>
        <taxon>Rhodococcus</taxon>
    </lineage>
</organism>
<keyword evidence="3" id="KW-1185">Reference proteome</keyword>
<evidence type="ECO:0000313" key="3">
    <source>
        <dbReference type="Proteomes" id="UP001336020"/>
    </source>
</evidence>
<evidence type="ECO:0000313" key="2">
    <source>
        <dbReference type="EMBL" id="MEE2059913.1"/>
    </source>
</evidence>
<comment type="caution">
    <text evidence="2">The sequence shown here is derived from an EMBL/GenBank/DDBJ whole genome shotgun (WGS) entry which is preliminary data.</text>
</comment>
<gene>
    <name evidence="2" type="ORF">Q7514_20535</name>
</gene>
<protein>
    <submittedName>
        <fullName evidence="2">DUF5691 domain-containing protein</fullName>
    </submittedName>
</protein>
<dbReference type="Proteomes" id="UP001336020">
    <property type="component" value="Unassembled WGS sequence"/>
</dbReference>
<sequence length="483" mass="51952">MNSTGIETLTTAALLGTARATPTFDSLHTADAAESAIGTAEHRLLAAAALESVFLAGGALPTPRPRPAAAPDDPRPELPPAATERLRGLLAIRSDLIDEWFSAAAHFKAPAELIVDLLDRTSAAGGAHRSALIALAGPRGRWVAAQNPVWAPLVEPDLNDDDMWLHGTPARRRAWFQNLRAADPAAATARLAAVWQSENAATRLTLFEALSPGLGGHDEELLERALDDRSGRVREVAIRFLRRLPDSAFGRRMTQRVHDWTRVHDGTQVDGSTLAISLPDTLDAHAVRDGLDVRGPSRLGTVDAHRAWSLAASAPLAAWCGPDRSPEDVLALQVADELRDAVRTGWETATADQVDEQWASAMLRRDGKVDELVAGALPRSVLIEHLRGASGSQLLDTILLDALPAPWPVDVAEKVLAALYTAAAPKSTTFRSLTTLLAHRAPYEVGDLFADAATRTDDLDRLNRFATAADILSQRRTLHEELS</sequence>
<dbReference type="InterPro" id="IPR043746">
    <property type="entry name" value="DUF5691"/>
</dbReference>
<feature type="region of interest" description="Disordered" evidence="1">
    <location>
        <begin position="61"/>
        <end position="80"/>
    </location>
</feature>
<name>A0ABU7LEE6_9NOCA</name>
<evidence type="ECO:0000256" key="1">
    <source>
        <dbReference type="SAM" id="MobiDB-lite"/>
    </source>
</evidence>